<organism evidence="1 2">
    <name type="scientific">Halomarina halobia</name>
    <dbReference type="NCBI Taxonomy" id="3033386"/>
    <lineage>
        <taxon>Archaea</taxon>
        <taxon>Methanobacteriati</taxon>
        <taxon>Methanobacteriota</taxon>
        <taxon>Stenosarchaea group</taxon>
        <taxon>Halobacteria</taxon>
        <taxon>Halobacteriales</taxon>
        <taxon>Natronomonadaceae</taxon>
        <taxon>Halomarina</taxon>
    </lineage>
</organism>
<reference evidence="1 2" key="1">
    <citation type="journal article" date="2019" name="Int. J. Syst. Evol. Microbiol.">
        <title>The Global Catalogue of Microorganisms (GCM) 10K type strain sequencing project: providing services to taxonomists for standard genome sequencing and annotation.</title>
        <authorList>
            <consortium name="The Broad Institute Genomics Platform"/>
            <consortium name="The Broad Institute Genome Sequencing Center for Infectious Disease"/>
            <person name="Wu L."/>
            <person name="Ma J."/>
        </authorList>
    </citation>
    <scope>NUCLEOTIDE SEQUENCE [LARGE SCALE GENOMIC DNA]</scope>
    <source>
        <strain evidence="1 2">PSR21</strain>
    </source>
</reference>
<evidence type="ECO:0000313" key="1">
    <source>
        <dbReference type="EMBL" id="MFC7317173.1"/>
    </source>
</evidence>
<dbReference type="EMBL" id="JBHTBF010000002">
    <property type="protein sequence ID" value="MFC7317173.1"/>
    <property type="molecule type" value="Genomic_DNA"/>
</dbReference>
<dbReference type="SUPFAM" id="SSF53649">
    <property type="entry name" value="Alkaline phosphatase-like"/>
    <property type="match status" value="1"/>
</dbReference>
<evidence type="ECO:0008006" key="3">
    <source>
        <dbReference type="Google" id="ProtNLM"/>
    </source>
</evidence>
<protein>
    <recommendedName>
        <fullName evidence="3">AlkP-core domain protein</fullName>
    </recommendedName>
</protein>
<dbReference type="RefSeq" id="WP_276303575.1">
    <property type="nucleotide sequence ID" value="NZ_CP119992.1"/>
</dbReference>
<proteinExistence type="predicted"/>
<comment type="caution">
    <text evidence="1">The sequence shown here is derived from an EMBL/GenBank/DDBJ whole genome shotgun (WGS) entry which is preliminary data.</text>
</comment>
<name>A0ABD6AAV7_9EURY</name>
<gene>
    <name evidence="1" type="ORF">ACFQPE_10240</name>
</gene>
<evidence type="ECO:0000313" key="2">
    <source>
        <dbReference type="Proteomes" id="UP001596547"/>
    </source>
</evidence>
<sequence length="325" mass="36786">MVIQRAVSDVERAASYAYSEIRRNGDDVDWWANRIQARINAPIRRALRPDDSFDVVGADWDTLVVLDACRYDLFEETVDTTAYDSYERVASPGSATSEWTKRAFTDTAPHGDIVYVTGNPTTSRHAPDVFHRLEEVWHDAYDPKLGSIPADAVTEAAIEAHEAYPDKRIVVHYMQPHYPFVRDPDLQFTNWGGTDLIQNENADDRARDVWQALRYGYVSYDEVWAGYRRNLEYALEHVEPLLDAIEGRVAITSDHGNLLGERSSPIPVRLYGHPVGCRHPDLVTVPWAVRTIGERRAVRVGSVESETDADPETVSDRLQALGYVE</sequence>
<dbReference type="AlphaFoldDB" id="A0ABD6AAV7"/>
<dbReference type="Proteomes" id="UP001596547">
    <property type="component" value="Unassembled WGS sequence"/>
</dbReference>
<dbReference type="InterPro" id="IPR017850">
    <property type="entry name" value="Alkaline_phosphatase_core_sf"/>
</dbReference>
<dbReference type="Gene3D" id="3.40.720.10">
    <property type="entry name" value="Alkaline Phosphatase, subunit A"/>
    <property type="match status" value="1"/>
</dbReference>
<accession>A0ABD6AAV7</accession>
<dbReference type="GeneID" id="79316172"/>
<keyword evidence="2" id="KW-1185">Reference proteome</keyword>